<evidence type="ECO:0000313" key="2">
    <source>
        <dbReference type="Proteomes" id="UP001165422"/>
    </source>
</evidence>
<proteinExistence type="predicted"/>
<accession>A0ABS8N287</accession>
<keyword evidence="2" id="KW-1185">Reference proteome</keyword>
<organism evidence="1 2">
    <name type="scientific">Clostridium aromativorans</name>
    <dbReference type="NCBI Taxonomy" id="2836848"/>
    <lineage>
        <taxon>Bacteria</taxon>
        <taxon>Bacillati</taxon>
        <taxon>Bacillota</taxon>
        <taxon>Clostridia</taxon>
        <taxon>Eubacteriales</taxon>
        <taxon>Clostridiaceae</taxon>
        <taxon>Clostridium</taxon>
    </lineage>
</organism>
<evidence type="ECO:0000313" key="1">
    <source>
        <dbReference type="EMBL" id="MCC9293903.1"/>
    </source>
</evidence>
<dbReference type="EMBL" id="JAJJPB010000002">
    <property type="protein sequence ID" value="MCC9293903.1"/>
    <property type="molecule type" value="Genomic_DNA"/>
</dbReference>
<name>A0ABS8N287_9CLOT</name>
<dbReference type="RefSeq" id="WP_229980846.1">
    <property type="nucleotide sequence ID" value="NZ_JAJJPB010000002.1"/>
</dbReference>
<comment type="caution">
    <text evidence="1">The sequence shown here is derived from an EMBL/GenBank/DDBJ whole genome shotgun (WGS) entry which is preliminary data.</text>
</comment>
<protein>
    <submittedName>
        <fullName evidence="1">Uncharacterized protein</fullName>
    </submittedName>
</protein>
<gene>
    <name evidence="1" type="ORF">LN736_03330</name>
</gene>
<sequence>MESLWPKNFDCDCKGISFPEKILNEQANILGSLTENKVTAHLLFGYFDPYIKIYKQFYDPQNYDCASTFRLYYEKNNFSDVFSISHDSRIYPLKIHIYNRFLKDEIKSEVNGMNIKEYGQDDIMSVDYFVVDNKEIFIDFIKLIFNSKFLRFYIYYLMEEEFPLETEAFNKRIDNNVSK</sequence>
<reference evidence="1" key="1">
    <citation type="submission" date="2021-11" db="EMBL/GenBank/DDBJ databases">
        <authorList>
            <person name="Qingchun L."/>
            <person name="Dong Z."/>
            <person name="Zongwei Q."/>
            <person name="Jia Z."/>
            <person name="Duotao L."/>
        </authorList>
    </citation>
    <scope>NUCLEOTIDE SEQUENCE</scope>
    <source>
        <strain evidence="1">WLY-B-L2</strain>
    </source>
</reference>
<dbReference type="Proteomes" id="UP001165422">
    <property type="component" value="Unassembled WGS sequence"/>
</dbReference>